<dbReference type="AlphaFoldDB" id="A0AAE7B9U8"/>
<evidence type="ECO:0000313" key="3">
    <source>
        <dbReference type="Proteomes" id="UP000503482"/>
    </source>
</evidence>
<dbReference type="KEGG" id="avp:AVENP_0878"/>
<keyword evidence="1" id="KW-1133">Transmembrane helix</keyword>
<organism evidence="2 3">
    <name type="scientific">Arcobacter venerupis</name>
    <dbReference type="NCBI Taxonomy" id="1054033"/>
    <lineage>
        <taxon>Bacteria</taxon>
        <taxon>Pseudomonadati</taxon>
        <taxon>Campylobacterota</taxon>
        <taxon>Epsilonproteobacteria</taxon>
        <taxon>Campylobacterales</taxon>
        <taxon>Arcobacteraceae</taxon>
        <taxon>Arcobacter</taxon>
    </lineage>
</organism>
<dbReference type="Proteomes" id="UP000503482">
    <property type="component" value="Chromosome"/>
</dbReference>
<dbReference type="RefSeq" id="WP_128357420.1">
    <property type="nucleotide sequence ID" value="NZ_CP053840.1"/>
</dbReference>
<feature type="transmembrane region" description="Helical" evidence="1">
    <location>
        <begin position="6"/>
        <end position="25"/>
    </location>
</feature>
<accession>A0AAE7B9U8</accession>
<protein>
    <submittedName>
        <fullName evidence="2">Uncharacterized protein</fullName>
    </submittedName>
</protein>
<keyword evidence="1" id="KW-0472">Membrane</keyword>
<reference evidence="2 3" key="1">
    <citation type="submission" date="2020-05" db="EMBL/GenBank/DDBJ databases">
        <title>Complete genome sequencing of Campylobacter and Arcobacter type strains.</title>
        <authorList>
            <person name="Miller W.G."/>
            <person name="Yee E."/>
        </authorList>
    </citation>
    <scope>NUCLEOTIDE SEQUENCE [LARGE SCALE GENOMIC DNA]</scope>
    <source>
        <strain evidence="2 3">LMG 26156</strain>
    </source>
</reference>
<dbReference type="EMBL" id="CP053840">
    <property type="protein sequence ID" value="QKF66437.1"/>
    <property type="molecule type" value="Genomic_DNA"/>
</dbReference>
<sequence>MNLAFLGGITLIALLVIIMIIFLLLKDTSSKTDNSKKYNSVVEVVNLNDLTFPKKIGEMDNTSLSKACKFVFDSYKAIDYKNKSANSMDKQEWHTWQVSMLLAFLKVYPAFFIPFDKNLFHNVILNLSDSQVENEMRKIFRKYKYNTNIEKNRDELSKDIMWSGREVSMILYSIMSNKRY</sequence>
<proteinExistence type="predicted"/>
<name>A0AAE7B9U8_9BACT</name>
<evidence type="ECO:0000313" key="2">
    <source>
        <dbReference type="EMBL" id="QKF66437.1"/>
    </source>
</evidence>
<gene>
    <name evidence="2" type="ORF">AVENP_0878</name>
</gene>
<keyword evidence="1" id="KW-0812">Transmembrane</keyword>
<keyword evidence="3" id="KW-1185">Reference proteome</keyword>
<evidence type="ECO:0000256" key="1">
    <source>
        <dbReference type="SAM" id="Phobius"/>
    </source>
</evidence>